<evidence type="ECO:0000256" key="2">
    <source>
        <dbReference type="ARBA" id="ARBA00007613"/>
    </source>
</evidence>
<evidence type="ECO:0000256" key="5">
    <source>
        <dbReference type="ARBA" id="ARBA00022692"/>
    </source>
</evidence>
<feature type="chain" id="PRO_5037569857" evidence="8">
    <location>
        <begin position="28"/>
        <end position="505"/>
    </location>
</feature>
<evidence type="ECO:0000313" key="9">
    <source>
        <dbReference type="EMBL" id="NKF21837.1"/>
    </source>
</evidence>
<name>A0A969W7I0_9GAMM</name>
<keyword evidence="4" id="KW-1134">Transmembrane beta strand</keyword>
<dbReference type="PANTHER" id="PTHR30026">
    <property type="entry name" value="OUTER MEMBRANE PROTEIN TOLC"/>
    <property type="match status" value="1"/>
</dbReference>
<dbReference type="Gene3D" id="1.20.1600.10">
    <property type="entry name" value="Outer membrane efflux proteins (OEP)"/>
    <property type="match status" value="1"/>
</dbReference>
<reference evidence="9" key="1">
    <citation type="submission" date="2020-03" db="EMBL/GenBank/DDBJ databases">
        <title>Solimonas marina sp. nov., isolated from deep seawater of the Pacific Ocean.</title>
        <authorList>
            <person name="Liu X."/>
            <person name="Lai Q."/>
            <person name="Sun F."/>
            <person name="Gai Y."/>
            <person name="Li G."/>
            <person name="Shao Z."/>
        </authorList>
    </citation>
    <scope>NUCLEOTIDE SEQUENCE</scope>
    <source>
        <strain evidence="9">C16B3</strain>
    </source>
</reference>
<evidence type="ECO:0000256" key="1">
    <source>
        <dbReference type="ARBA" id="ARBA00004442"/>
    </source>
</evidence>
<dbReference type="PANTHER" id="PTHR30026:SF5">
    <property type="entry name" value="ABC-TYPE EFFLUX SYSTEM SECRETIN COMPONENT"/>
    <property type="match status" value="1"/>
</dbReference>
<dbReference type="GO" id="GO:0015562">
    <property type="term" value="F:efflux transmembrane transporter activity"/>
    <property type="evidence" value="ECO:0007669"/>
    <property type="project" value="InterPro"/>
</dbReference>
<comment type="caution">
    <text evidence="9">The sequence shown here is derived from an EMBL/GenBank/DDBJ whole genome shotgun (WGS) entry which is preliminary data.</text>
</comment>
<comment type="similarity">
    <text evidence="2">Belongs to the outer membrane factor (OMF) (TC 1.B.17) family.</text>
</comment>
<accession>A0A969W7I0</accession>
<organism evidence="9 10">
    <name type="scientific">Solimonas marina</name>
    <dbReference type="NCBI Taxonomy" id="2714601"/>
    <lineage>
        <taxon>Bacteria</taxon>
        <taxon>Pseudomonadati</taxon>
        <taxon>Pseudomonadota</taxon>
        <taxon>Gammaproteobacteria</taxon>
        <taxon>Nevskiales</taxon>
        <taxon>Nevskiaceae</taxon>
        <taxon>Solimonas</taxon>
    </lineage>
</organism>
<evidence type="ECO:0000256" key="4">
    <source>
        <dbReference type="ARBA" id="ARBA00022452"/>
    </source>
</evidence>
<dbReference type="GO" id="GO:0015288">
    <property type="term" value="F:porin activity"/>
    <property type="evidence" value="ECO:0007669"/>
    <property type="project" value="TreeGrafter"/>
</dbReference>
<keyword evidence="7" id="KW-0998">Cell outer membrane</keyword>
<dbReference type="GO" id="GO:1990281">
    <property type="term" value="C:efflux pump complex"/>
    <property type="evidence" value="ECO:0007669"/>
    <property type="project" value="TreeGrafter"/>
</dbReference>
<comment type="subcellular location">
    <subcellularLocation>
        <location evidence="1">Cell outer membrane</location>
    </subcellularLocation>
</comment>
<dbReference type="RefSeq" id="WP_168147064.1">
    <property type="nucleotide sequence ID" value="NZ_JAAVXB010000002.1"/>
</dbReference>
<dbReference type="InterPro" id="IPR051906">
    <property type="entry name" value="TolC-like"/>
</dbReference>
<keyword evidence="5" id="KW-0812">Transmembrane</keyword>
<evidence type="ECO:0000313" key="10">
    <source>
        <dbReference type="Proteomes" id="UP000653472"/>
    </source>
</evidence>
<gene>
    <name evidence="9" type="ORF">G7Y82_05865</name>
</gene>
<evidence type="ECO:0000256" key="8">
    <source>
        <dbReference type="SAM" id="SignalP"/>
    </source>
</evidence>
<protein>
    <submittedName>
        <fullName evidence="9">TolC family protein</fullName>
    </submittedName>
</protein>
<keyword evidence="6" id="KW-0472">Membrane</keyword>
<dbReference type="GO" id="GO:0009279">
    <property type="term" value="C:cell outer membrane"/>
    <property type="evidence" value="ECO:0007669"/>
    <property type="project" value="UniProtKB-SubCell"/>
</dbReference>
<keyword evidence="10" id="KW-1185">Reference proteome</keyword>
<dbReference type="EMBL" id="JAAVXB010000002">
    <property type="protein sequence ID" value="NKF21837.1"/>
    <property type="molecule type" value="Genomic_DNA"/>
</dbReference>
<dbReference type="SUPFAM" id="SSF56954">
    <property type="entry name" value="Outer membrane efflux proteins (OEP)"/>
    <property type="match status" value="1"/>
</dbReference>
<dbReference type="Pfam" id="PF02321">
    <property type="entry name" value="OEP"/>
    <property type="match status" value="1"/>
</dbReference>
<evidence type="ECO:0000256" key="6">
    <source>
        <dbReference type="ARBA" id="ARBA00023136"/>
    </source>
</evidence>
<sequence length="505" mass="56156">MPLFRPSRARWGLYLSLVALCAGGADARAADAPAAAQVLDFDSAEQTLLNVSDSLAAADASRRASVHASQALKSLRLPTVTLDVQEIRYRKTLDLPLSLLNQGVESVTSQFIDNLPDTLSGIAGASQQLIEQIASRLEARYPAIADAVPDYARVQYEDSLLRPTVTAALPLFTGGAISSLQDAAAARVDLADAQYDSSRNLLGFRLAQVYFGQRLARQILTFSTQLRDDFEAHFDNAVKLEQQGMLSHARRLQVEVARNAALRQYQRADNDDRAATDALTRLLQSERPVEASEPLFVLYDPLPPLERFSTPALDQHPQVREVDAGRRIAQQGRRLARSRLWPQVYAFGEYNLDRSEELPIEPDWVVGIGLRYTLMSNVDRVQMDRAANAKADAAEKLLQSTRNELLRTISRSYDLVDTARRQFLLLQVNIDAARENQRVQTLAFREGQATATDLIDAQNALMLAQTQRATEAYEYDVALAALLTASGRGQDFGDYVRRRDRWTVP</sequence>
<keyword evidence="8" id="KW-0732">Signal</keyword>
<dbReference type="InterPro" id="IPR003423">
    <property type="entry name" value="OMP_efflux"/>
</dbReference>
<evidence type="ECO:0000256" key="7">
    <source>
        <dbReference type="ARBA" id="ARBA00023237"/>
    </source>
</evidence>
<dbReference type="AlphaFoldDB" id="A0A969W7I0"/>
<dbReference type="Proteomes" id="UP000653472">
    <property type="component" value="Unassembled WGS sequence"/>
</dbReference>
<feature type="signal peptide" evidence="8">
    <location>
        <begin position="1"/>
        <end position="27"/>
    </location>
</feature>
<proteinExistence type="inferred from homology"/>
<keyword evidence="3" id="KW-0813">Transport</keyword>
<evidence type="ECO:0000256" key="3">
    <source>
        <dbReference type="ARBA" id="ARBA00022448"/>
    </source>
</evidence>